<evidence type="ECO:0000256" key="1">
    <source>
        <dbReference type="SAM" id="MobiDB-lite"/>
    </source>
</evidence>
<accession>A0ABV0MSA7</accession>
<feature type="non-terminal residue" evidence="2">
    <location>
        <position position="1"/>
    </location>
</feature>
<gene>
    <name evidence="2" type="ORF">GOODEAATRI_015514</name>
</gene>
<evidence type="ECO:0000313" key="3">
    <source>
        <dbReference type="Proteomes" id="UP001476798"/>
    </source>
</evidence>
<organism evidence="2 3">
    <name type="scientific">Goodea atripinnis</name>
    <dbReference type="NCBI Taxonomy" id="208336"/>
    <lineage>
        <taxon>Eukaryota</taxon>
        <taxon>Metazoa</taxon>
        <taxon>Chordata</taxon>
        <taxon>Craniata</taxon>
        <taxon>Vertebrata</taxon>
        <taxon>Euteleostomi</taxon>
        <taxon>Actinopterygii</taxon>
        <taxon>Neopterygii</taxon>
        <taxon>Teleostei</taxon>
        <taxon>Neoteleostei</taxon>
        <taxon>Acanthomorphata</taxon>
        <taxon>Ovalentaria</taxon>
        <taxon>Atherinomorphae</taxon>
        <taxon>Cyprinodontiformes</taxon>
        <taxon>Goodeidae</taxon>
        <taxon>Goodea</taxon>
    </lineage>
</organism>
<keyword evidence="3" id="KW-1185">Reference proteome</keyword>
<name>A0ABV0MSA7_9TELE</name>
<protein>
    <submittedName>
        <fullName evidence="2">Uncharacterized protein</fullName>
    </submittedName>
</protein>
<dbReference type="Proteomes" id="UP001476798">
    <property type="component" value="Unassembled WGS sequence"/>
</dbReference>
<proteinExistence type="predicted"/>
<dbReference type="EMBL" id="JAHRIO010011148">
    <property type="protein sequence ID" value="MEQ2162004.1"/>
    <property type="molecule type" value="Genomic_DNA"/>
</dbReference>
<evidence type="ECO:0000313" key="2">
    <source>
        <dbReference type="EMBL" id="MEQ2162004.1"/>
    </source>
</evidence>
<feature type="region of interest" description="Disordered" evidence="1">
    <location>
        <begin position="37"/>
        <end position="71"/>
    </location>
</feature>
<comment type="caution">
    <text evidence="2">The sequence shown here is derived from an EMBL/GenBank/DDBJ whole genome shotgun (WGS) entry which is preliminary data.</text>
</comment>
<reference evidence="2 3" key="1">
    <citation type="submission" date="2021-06" db="EMBL/GenBank/DDBJ databases">
        <authorList>
            <person name="Palmer J.M."/>
        </authorList>
    </citation>
    <scope>NUCLEOTIDE SEQUENCE [LARGE SCALE GENOMIC DNA]</scope>
    <source>
        <strain evidence="2 3">GA_2019</strain>
        <tissue evidence="2">Muscle</tissue>
    </source>
</reference>
<sequence>SGLSTGSSSTCRLAEGAAVRQLSKSSIRHQTNRLSGVFHRSPVPNSGSMALTAGPRVSRSVQVRKGSSRSH</sequence>